<evidence type="ECO:0000256" key="6">
    <source>
        <dbReference type="ARBA" id="ARBA00023274"/>
    </source>
</evidence>
<keyword evidence="5" id="KW-0694">RNA-binding</keyword>
<sequence>MRFNIFAKRPDVTFEGAPAVVLTAEQQLRRSVLSCLLWEDEFYEDGLAIADRIAALASAVAPQVTADLAIEARETFKLRHAPLMLLCALTRTGSGTPLVAQTIERVIQRADELTEFLALYWRHGRRPLSKQTKKGLAAAFGKFDAYQLAKYDRDGPVKLRDVLFLVHAKPKDEAQAALWKQVADRTLTAPDTWEVALSGGADKRETFQRLLAEKKLGYLALLRNLRNMDQAGVDEALVKDAILARRGAERVLPFRYVAAARAAPRFEPWLDQALAETVLEGAVFDGRTIILVDVSGSMGARLSARSDLTRMDAAATLASIVPGEVRVFTFSNAVKEVPPRRGMAGIDVVVRSQPHGGTELGKAIEKINALAHDRLIVVTDEQSHDRVPAPKAAKAYMVNVASARNGVGYGPNWVHVDGFSEAVLGFIREHERLTAEVR</sequence>
<evidence type="ECO:0000256" key="2">
    <source>
        <dbReference type="ARBA" id="ARBA00007814"/>
    </source>
</evidence>
<dbReference type="EMBL" id="JAVDRL010000002">
    <property type="protein sequence ID" value="MDR6529885.1"/>
    <property type="molecule type" value="Genomic_DNA"/>
</dbReference>
<keyword evidence="4" id="KW-0479">Metal-binding</keyword>
<feature type="domain" description="TROVE" evidence="7">
    <location>
        <begin position="11"/>
        <end position="299"/>
    </location>
</feature>
<protein>
    <recommendedName>
        <fullName evidence="7">TROVE domain-containing protein</fullName>
    </recommendedName>
</protein>
<keyword evidence="6" id="KW-0687">Ribonucleoprotein</keyword>
<dbReference type="RefSeq" id="WP_310029118.1">
    <property type="nucleotide sequence ID" value="NZ_JAVDRL010000002.1"/>
</dbReference>
<evidence type="ECO:0000256" key="3">
    <source>
        <dbReference type="ARBA" id="ARBA00022490"/>
    </source>
</evidence>
<evidence type="ECO:0000256" key="4">
    <source>
        <dbReference type="ARBA" id="ARBA00022723"/>
    </source>
</evidence>
<dbReference type="CDD" id="cd00198">
    <property type="entry name" value="vWFA"/>
    <property type="match status" value="1"/>
</dbReference>
<proteinExistence type="inferred from homology"/>
<dbReference type="Proteomes" id="UP001262754">
    <property type="component" value="Unassembled WGS sequence"/>
</dbReference>
<evidence type="ECO:0000256" key="5">
    <source>
        <dbReference type="ARBA" id="ARBA00022884"/>
    </source>
</evidence>
<dbReference type="Gene3D" id="3.40.50.410">
    <property type="entry name" value="von Willebrand factor, type A domain"/>
    <property type="match status" value="1"/>
</dbReference>
<organism evidence="8 9">
    <name type="scientific">Caulobacter rhizosphaerae</name>
    <dbReference type="NCBI Taxonomy" id="2010972"/>
    <lineage>
        <taxon>Bacteria</taxon>
        <taxon>Pseudomonadati</taxon>
        <taxon>Pseudomonadota</taxon>
        <taxon>Alphaproteobacteria</taxon>
        <taxon>Caulobacterales</taxon>
        <taxon>Caulobacteraceae</taxon>
        <taxon>Caulobacter</taxon>
    </lineage>
</organism>
<accession>A0ABU1MUM0</accession>
<dbReference type="InterPro" id="IPR036465">
    <property type="entry name" value="vWFA_dom_sf"/>
</dbReference>
<keyword evidence="3" id="KW-0963">Cytoplasm</keyword>
<comment type="similarity">
    <text evidence="2">Belongs to the Ro 60 kDa family.</text>
</comment>
<dbReference type="SUPFAM" id="SSF53300">
    <property type="entry name" value="vWA-like"/>
    <property type="match status" value="1"/>
</dbReference>
<name>A0ABU1MUM0_9CAUL</name>
<dbReference type="PANTHER" id="PTHR14202">
    <property type="entry name" value="60 KDA RIBONUCLEOPROTEIN SSA/RO"/>
    <property type="match status" value="1"/>
</dbReference>
<dbReference type="Pfam" id="PF05731">
    <property type="entry name" value="TROVE"/>
    <property type="match status" value="1"/>
</dbReference>
<reference evidence="8 9" key="1">
    <citation type="submission" date="2023-07" db="EMBL/GenBank/DDBJ databases">
        <title>Sorghum-associated microbial communities from plants grown in Nebraska, USA.</title>
        <authorList>
            <person name="Schachtman D."/>
        </authorList>
    </citation>
    <scope>NUCLEOTIDE SEQUENCE [LARGE SCALE GENOMIC DNA]</scope>
    <source>
        <strain evidence="8 9">DS2154</strain>
    </source>
</reference>
<dbReference type="InterPro" id="IPR008858">
    <property type="entry name" value="TROVE_dom"/>
</dbReference>
<evidence type="ECO:0000313" key="8">
    <source>
        <dbReference type="EMBL" id="MDR6529885.1"/>
    </source>
</evidence>
<dbReference type="InterPro" id="IPR037214">
    <property type="entry name" value="TROVE_dom_sf"/>
</dbReference>
<evidence type="ECO:0000256" key="1">
    <source>
        <dbReference type="ARBA" id="ARBA00004496"/>
    </source>
</evidence>
<dbReference type="PROSITE" id="PS50988">
    <property type="entry name" value="TROVE"/>
    <property type="match status" value="1"/>
</dbReference>
<dbReference type="PANTHER" id="PTHR14202:SF0">
    <property type="entry name" value="RNA-BINDING PROTEIN RO60"/>
    <property type="match status" value="1"/>
</dbReference>
<comment type="subcellular location">
    <subcellularLocation>
        <location evidence="1">Cytoplasm</location>
    </subcellularLocation>
</comment>
<keyword evidence="9" id="KW-1185">Reference proteome</keyword>
<evidence type="ECO:0000259" key="7">
    <source>
        <dbReference type="PROSITE" id="PS50988"/>
    </source>
</evidence>
<gene>
    <name evidence="8" type="ORF">J2800_000609</name>
</gene>
<evidence type="ECO:0000313" key="9">
    <source>
        <dbReference type="Proteomes" id="UP001262754"/>
    </source>
</evidence>
<dbReference type="SUPFAM" id="SSF140864">
    <property type="entry name" value="TROVE domain-like"/>
    <property type="match status" value="1"/>
</dbReference>
<comment type="caution">
    <text evidence="8">The sequence shown here is derived from an EMBL/GenBank/DDBJ whole genome shotgun (WGS) entry which is preliminary data.</text>
</comment>
<dbReference type="InterPro" id="IPR040322">
    <property type="entry name" value="TROVE2"/>
</dbReference>